<comment type="caution">
    <text evidence="3">The sequence shown here is derived from an EMBL/GenBank/DDBJ whole genome shotgun (WGS) entry which is preliminary data.</text>
</comment>
<keyword evidence="4" id="KW-1185">Reference proteome</keyword>
<evidence type="ECO:0000313" key="4">
    <source>
        <dbReference type="Proteomes" id="UP000659654"/>
    </source>
</evidence>
<accession>A0A7I8XEM0</accession>
<dbReference type="Proteomes" id="UP000659654">
    <property type="component" value="Unassembled WGS sequence"/>
</dbReference>
<keyword evidence="2" id="KW-0472">Membrane</keyword>
<name>A0A7I8XEM0_BURXY</name>
<organism evidence="3 4">
    <name type="scientific">Bursaphelenchus xylophilus</name>
    <name type="common">Pinewood nematode worm</name>
    <name type="synonym">Aphelenchoides xylophilus</name>
    <dbReference type="NCBI Taxonomy" id="6326"/>
    <lineage>
        <taxon>Eukaryota</taxon>
        <taxon>Metazoa</taxon>
        <taxon>Ecdysozoa</taxon>
        <taxon>Nematoda</taxon>
        <taxon>Chromadorea</taxon>
        <taxon>Rhabditida</taxon>
        <taxon>Tylenchina</taxon>
        <taxon>Tylenchomorpha</taxon>
        <taxon>Aphelenchoidea</taxon>
        <taxon>Aphelenchoididae</taxon>
        <taxon>Bursaphelenchus</taxon>
    </lineage>
</organism>
<feature type="transmembrane region" description="Helical" evidence="2">
    <location>
        <begin position="15"/>
        <end position="34"/>
    </location>
</feature>
<gene>
    <name evidence="3" type="ORF">BXYJ_LOCUS8006</name>
</gene>
<keyword evidence="2" id="KW-0812">Transmembrane</keyword>
<dbReference type="Proteomes" id="UP000582659">
    <property type="component" value="Unassembled WGS sequence"/>
</dbReference>
<sequence>MESPLSEEESPRKRLQGPATENVFVIVVYLFYALKQQQRFQRGHAKNRPSARDEKEPVMPKNRVNGRPNLPFFTWDRKVAAGYSYVTAVSSVFDANETLRPLSATELPAHVT</sequence>
<keyword evidence="2" id="KW-1133">Transmembrane helix</keyword>
<evidence type="ECO:0000313" key="3">
    <source>
        <dbReference type="EMBL" id="CAD5224363.1"/>
    </source>
</evidence>
<dbReference type="EMBL" id="CAJFDI010000004">
    <property type="protein sequence ID" value="CAD5224363.1"/>
    <property type="molecule type" value="Genomic_DNA"/>
</dbReference>
<reference evidence="3" key="1">
    <citation type="submission" date="2020-09" db="EMBL/GenBank/DDBJ databases">
        <authorList>
            <person name="Kikuchi T."/>
        </authorList>
    </citation>
    <scope>NUCLEOTIDE SEQUENCE</scope>
    <source>
        <strain evidence="3">Ka4C1</strain>
    </source>
</reference>
<proteinExistence type="predicted"/>
<feature type="region of interest" description="Disordered" evidence="1">
    <location>
        <begin position="39"/>
        <end position="65"/>
    </location>
</feature>
<evidence type="ECO:0000256" key="1">
    <source>
        <dbReference type="SAM" id="MobiDB-lite"/>
    </source>
</evidence>
<protein>
    <submittedName>
        <fullName evidence="3">(pine wood nematode) hypothetical protein</fullName>
    </submittedName>
</protein>
<dbReference type="EMBL" id="CAJFCV020000004">
    <property type="protein sequence ID" value="CAG9113124.1"/>
    <property type="molecule type" value="Genomic_DNA"/>
</dbReference>
<evidence type="ECO:0000256" key="2">
    <source>
        <dbReference type="SAM" id="Phobius"/>
    </source>
</evidence>
<dbReference type="AlphaFoldDB" id="A0A7I8XEM0"/>